<reference evidence="1" key="1">
    <citation type="journal article" date="2022" name="bioRxiv">
        <title>Discovery and biosynthetic assessment of Streptomyces ortus sp nov. isolated from a deep-sea sponge.</title>
        <authorList>
            <person name="Williams S.E."/>
        </authorList>
    </citation>
    <scope>NUCLEOTIDE SEQUENCE</scope>
    <source>
        <strain evidence="1">A15ISP2-DRY2</strain>
    </source>
</reference>
<dbReference type="RefSeq" id="WP_267030166.1">
    <property type="nucleotide sequence ID" value="NZ_JAIFZO010000002.1"/>
</dbReference>
<comment type="caution">
    <text evidence="1">The sequence shown here is derived from an EMBL/GenBank/DDBJ whole genome shotgun (WGS) entry which is preliminary data.</text>
</comment>
<accession>A0ABT3VCY6</accession>
<organism evidence="1 2">
    <name type="scientific">Streptomyces ortus</name>
    <dbReference type="NCBI Taxonomy" id="2867268"/>
    <lineage>
        <taxon>Bacteria</taxon>
        <taxon>Bacillati</taxon>
        <taxon>Actinomycetota</taxon>
        <taxon>Actinomycetes</taxon>
        <taxon>Kitasatosporales</taxon>
        <taxon>Streptomycetaceae</taxon>
        <taxon>Streptomyces</taxon>
    </lineage>
</organism>
<dbReference type="Proteomes" id="UP001165590">
    <property type="component" value="Unassembled WGS sequence"/>
</dbReference>
<evidence type="ECO:0000313" key="1">
    <source>
        <dbReference type="EMBL" id="MCX4237802.1"/>
    </source>
</evidence>
<gene>
    <name evidence="1" type="ORF">K3769_34550</name>
</gene>
<evidence type="ECO:0000313" key="2">
    <source>
        <dbReference type="Proteomes" id="UP001165590"/>
    </source>
</evidence>
<dbReference type="EMBL" id="JAIFZO010000002">
    <property type="protein sequence ID" value="MCX4237802.1"/>
    <property type="molecule type" value="Genomic_DNA"/>
</dbReference>
<sequence length="269" mass="27772">MVLSLTLGQVHIAASDRTDTTVRVYPRDSGDQDDVQAAEELYVEYADGRLLVEVPEPGRTGGAVTVVMAVPTGSSLHGRGMAADFLAVGELGNCRLSTGMGRIGLDRTGGLHLTSSLGDITVDCAAGSVKATAAGGDVHMRQVEGSATIRTMGDGAARVGTVCGVARMRTEKGEIRISRAHTDVEARTLQGGIDIGEVICGSVVAVTSFGNIRIGVAETSEARLSLDSAAGTAYTSLLLLAGAQQADDIVHVRARAAIGDIVVERSRLD</sequence>
<keyword evidence="2" id="KW-1185">Reference proteome</keyword>
<protein>
    <submittedName>
        <fullName evidence="1">DUF4097 family beta strand repeat-containing protein</fullName>
    </submittedName>
</protein>
<proteinExistence type="predicted"/>
<name>A0ABT3VCY6_9ACTN</name>
<dbReference type="Gene3D" id="2.160.20.120">
    <property type="match status" value="1"/>
</dbReference>